<accession>H6X4A1</accession>
<evidence type="ECO:0000313" key="2">
    <source>
        <dbReference type="Proteomes" id="UP000007524"/>
    </source>
</evidence>
<protein>
    <submittedName>
        <fullName evidence="1">Uncharacterized protein</fullName>
    </submittedName>
</protein>
<dbReference type="RefSeq" id="YP_007007449.1">
    <property type="nucleotide sequence ID" value="NC_019526.1"/>
</dbReference>
<evidence type="ECO:0000313" key="1">
    <source>
        <dbReference type="EMBL" id="AFA44567.1"/>
    </source>
</evidence>
<organism evidence="1 2">
    <name type="scientific">Klebsiella phage vB_KleM_RaK2</name>
    <dbReference type="NCBI Taxonomy" id="1147094"/>
    <lineage>
        <taxon>Viruses</taxon>
        <taxon>Duplodnaviria</taxon>
        <taxon>Heunggongvirae</taxon>
        <taxon>Uroviricota</taxon>
        <taxon>Caudoviricetes</taxon>
        <taxon>Alcyoneusvirus</taxon>
        <taxon>Alcyoneusvirus RaK2</taxon>
    </lineage>
</organism>
<reference evidence="1 2" key="1">
    <citation type="journal article" date="2012" name="J. Virol.">
        <title>Genome of Klebsiella sp.-Infecting Bacteriophage vB_KleM_RaK2.</title>
        <authorList>
            <person name="Simoliunas E."/>
            <person name="Kaliniene L."/>
            <person name="Truncaite L."/>
            <person name="Klausa V."/>
            <person name="Zajanckauskaite A."/>
            <person name="Meskys R."/>
        </authorList>
    </citation>
    <scope>NUCLEOTIDE SEQUENCE [LARGE SCALE GENOMIC DNA]</scope>
</reference>
<sequence length="173" mass="20491">MKKRVDFGQPFCYYIYIQTKQEFNLMKLQFDAISAGSKTITINCGSMTREFLEEHNIPYKMHYDDIKLDINAEADVDIRSFEDIKHFCKKYCANITFGNGTPEIEFYSLHEEDLPLHCSWDYKDIPVQQLRAMYASFIQECSEINGSTEMNEDEKEQMKLFEETIEWVKGRNK</sequence>
<name>H6X4A1_9CAUD</name>
<keyword evidence="2" id="KW-1185">Reference proteome</keyword>
<gene>
    <name evidence="1" type="ORF">RaK2_00294</name>
</gene>
<proteinExistence type="predicted"/>
<dbReference type="KEGG" id="vg:14012882"/>
<dbReference type="Proteomes" id="UP000007524">
    <property type="component" value="Segment"/>
</dbReference>
<dbReference type="EMBL" id="JQ513383">
    <property type="protein sequence ID" value="AFA44567.1"/>
    <property type="molecule type" value="Genomic_DNA"/>
</dbReference>
<dbReference type="GeneID" id="14012882"/>